<dbReference type="Proteomes" id="UP000253868">
    <property type="component" value="Chromosome"/>
</dbReference>
<feature type="region of interest" description="Disordered" evidence="1">
    <location>
        <begin position="44"/>
        <end position="76"/>
    </location>
</feature>
<feature type="region of interest" description="Disordered" evidence="1">
    <location>
        <begin position="107"/>
        <end position="128"/>
    </location>
</feature>
<gene>
    <name evidence="2" type="ORF">DVK44_27195</name>
</gene>
<evidence type="ECO:0000256" key="1">
    <source>
        <dbReference type="SAM" id="MobiDB-lite"/>
    </source>
</evidence>
<evidence type="ECO:0000313" key="2">
    <source>
        <dbReference type="EMBL" id="AXG80752.1"/>
    </source>
</evidence>
<evidence type="ECO:0000313" key="3">
    <source>
        <dbReference type="Proteomes" id="UP000253868"/>
    </source>
</evidence>
<organism evidence="2 3">
    <name type="scientific">Streptomyces paludis</name>
    <dbReference type="NCBI Taxonomy" id="2282738"/>
    <lineage>
        <taxon>Bacteria</taxon>
        <taxon>Bacillati</taxon>
        <taxon>Actinomycetota</taxon>
        <taxon>Actinomycetes</taxon>
        <taxon>Kitasatosporales</taxon>
        <taxon>Streptomycetaceae</taxon>
        <taxon>Streptomyces</taxon>
    </lineage>
</organism>
<dbReference type="RefSeq" id="WP_114662841.1">
    <property type="nucleotide sequence ID" value="NZ_CP031194.1"/>
</dbReference>
<reference evidence="3" key="1">
    <citation type="submission" date="2018-07" db="EMBL/GenBank/DDBJ databases">
        <authorList>
            <person name="Zhao J."/>
        </authorList>
    </citation>
    <scope>NUCLEOTIDE SEQUENCE [LARGE SCALE GENOMIC DNA]</scope>
    <source>
        <strain evidence="3">GSSD-12</strain>
    </source>
</reference>
<dbReference type="EMBL" id="CP031194">
    <property type="protein sequence ID" value="AXG80752.1"/>
    <property type="molecule type" value="Genomic_DNA"/>
</dbReference>
<sequence length="183" mass="20165">MPISTPPAGDIHRLSLNQLALHLRESKQILTAWTAYSDKHSASETFRPFDNGAYSRRQSRPTPELNVAEQPLVRPPASDLTQRFARQAREPRTSADELYAGAEARRALRDVQPKDAAPGTEAYDGPLAESRAEGRRFLGRWAIHGQALIEVNTSAQNHRSGPSVPATVTPVPEAVLHTCSARW</sequence>
<name>A0A345HVM8_9ACTN</name>
<protein>
    <submittedName>
        <fullName evidence="2">Uncharacterized protein</fullName>
    </submittedName>
</protein>
<proteinExistence type="predicted"/>
<dbReference type="AlphaFoldDB" id="A0A345HVM8"/>
<dbReference type="KEGG" id="spad:DVK44_27195"/>
<dbReference type="OrthoDB" id="4289820at2"/>
<keyword evidence="3" id="KW-1185">Reference proteome</keyword>
<accession>A0A345HVM8</accession>